<feature type="signal peptide" evidence="1">
    <location>
        <begin position="1"/>
        <end position="22"/>
    </location>
</feature>
<accession>A0A5B9R2Q6</accession>
<feature type="chain" id="PRO_5022923358" evidence="1">
    <location>
        <begin position="23"/>
        <end position="1109"/>
    </location>
</feature>
<sequence length="1109" mass="122913" precursor="true">MPRLLTAVFWISCVVAALPAAADGLTPREQFFENHVRPLLIDRCQECHAAEIQESDLRLDSRELILKGGLSGPAAKPRDTDASLILKAIRGEDGMELMPPDDPLEEAEIAVLERWVKIGLPWPGDERPAAALGDQTAITAAAAQHWSFQPIRPPAIPETSDPDWALTPIDAFILQGLDDAGLQPAPPADRRTLIRRATFDVTGLPPTAADVAAFVNDPADDTLAFEKVITRLLNSPQFGERWARYWLDLARYADTRDWQAQAELRYPYAYTYRDYVIRSLNEDKPYDRFVQEQLAADYYADSPDAPELAALGFLTVGPRFRNNGLEQAADKIDVVTRGLMGLTVSCARCHDHKYDPVPTEDYYSLYGVFASCEIPERLPVIDAQQPSPAEVRDFETQLASKQQAWEQYGKDLRRTAINDLRQSVEQYMAGYYDMTVTRKIQIRGILTKHKVKEFAMTPFAADLDRRVRSGKLQDDAVLGPLMQGLALKEPAYQKRAPAFHKQWAASQSLNPIVQQKLAAEKPNTRQALVTAYGTLFRDVLQQWAAARANDAEATKLADADREAIRVALLGSGGLFDLDVDAVVTAARLLGKARRTQGDLQKAITEVEATHPGAPPRAMVLVDVDKPITPAVLLRGERNRRGKRVPRQFLSILQGDDRQPFSEGSGRRELAEAITAADNPLTSRLVVNRIWSRYFGQGLATSLDDFGLRSDPPSHPELLDHLASQLMAQGWSLKSLHRSILLSNTYQQSCAANDAAEQIDPSNRWLWRQNRRRLDFESMRDALLAVSGNLDTTVGGRSVHLSDIPYPNRRSLYAYIDRVELDPMLRTFDFASSFASTASRSETTIPQQALFAMNHPFVADCAKRISEAVGSSGGGEDRKADIEALFQRIFVRPPTPSEQRLAEAFLASSQPAAEQGSGTWQYGYGPAERTADDRLFSPLRFWTGKLYQAGPEFPDPQLGHLRATSVGGHPGRTDQQAIIMRWVAPADGTIRITGQIEHARDAGDGIQARLVLPDGSQAGSWQLLDDAAELAAEQVTVRKGQFVEVVVDCRGRATSDAFRWRLVLEGTAGAIKGQQWDSRSDFSAPPPPPLEPFAQLAQALLLTNEFLYLD</sequence>
<proteinExistence type="predicted"/>
<protein>
    <submittedName>
        <fullName evidence="5">Planctomycete cytochrome C</fullName>
    </submittedName>
</protein>
<organism evidence="5 6">
    <name type="scientific">Roseimaritima ulvae</name>
    <dbReference type="NCBI Taxonomy" id="980254"/>
    <lineage>
        <taxon>Bacteria</taxon>
        <taxon>Pseudomonadati</taxon>
        <taxon>Planctomycetota</taxon>
        <taxon>Planctomycetia</taxon>
        <taxon>Pirellulales</taxon>
        <taxon>Pirellulaceae</taxon>
        <taxon>Roseimaritima</taxon>
    </lineage>
</organism>
<reference evidence="5 6" key="1">
    <citation type="submission" date="2019-08" db="EMBL/GenBank/DDBJ databases">
        <title>Deep-cultivation of Planctomycetes and their phenomic and genomic characterization uncovers novel biology.</title>
        <authorList>
            <person name="Wiegand S."/>
            <person name="Jogler M."/>
            <person name="Boedeker C."/>
            <person name="Pinto D."/>
            <person name="Vollmers J."/>
            <person name="Rivas-Marin E."/>
            <person name="Kohn T."/>
            <person name="Peeters S.H."/>
            <person name="Heuer A."/>
            <person name="Rast P."/>
            <person name="Oberbeckmann S."/>
            <person name="Bunk B."/>
            <person name="Jeske O."/>
            <person name="Meyerdierks A."/>
            <person name="Storesund J.E."/>
            <person name="Kallscheuer N."/>
            <person name="Luecker S."/>
            <person name="Lage O.M."/>
            <person name="Pohl T."/>
            <person name="Merkel B.J."/>
            <person name="Hornburger P."/>
            <person name="Mueller R.-W."/>
            <person name="Bruemmer F."/>
            <person name="Labrenz M."/>
            <person name="Spormann A.M."/>
            <person name="Op den Camp H."/>
            <person name="Overmann J."/>
            <person name="Amann R."/>
            <person name="Jetten M.S.M."/>
            <person name="Mascher T."/>
            <person name="Medema M.H."/>
            <person name="Devos D.P."/>
            <person name="Kaster A.-K."/>
            <person name="Ovreas L."/>
            <person name="Rohde M."/>
            <person name="Galperin M.Y."/>
            <person name="Jogler C."/>
        </authorList>
    </citation>
    <scope>NUCLEOTIDE SEQUENCE [LARGE SCALE GENOMIC DNA]</scope>
    <source>
        <strain evidence="5 6">UC8</strain>
    </source>
</reference>
<dbReference type="InterPro" id="IPR011429">
    <property type="entry name" value="Cyt_c_Planctomycete-type"/>
</dbReference>
<dbReference type="OrthoDB" id="127107at2"/>
<evidence type="ECO:0000256" key="1">
    <source>
        <dbReference type="SAM" id="SignalP"/>
    </source>
</evidence>
<dbReference type="RefSeq" id="WP_068140898.1">
    <property type="nucleotide sequence ID" value="NZ_CP042914.1"/>
</dbReference>
<evidence type="ECO:0000313" key="6">
    <source>
        <dbReference type="Proteomes" id="UP000325286"/>
    </source>
</evidence>
<evidence type="ECO:0000313" key="5">
    <source>
        <dbReference type="EMBL" id="QEG43716.1"/>
    </source>
</evidence>
<evidence type="ECO:0000259" key="2">
    <source>
        <dbReference type="Pfam" id="PF07583"/>
    </source>
</evidence>
<dbReference type="Proteomes" id="UP000325286">
    <property type="component" value="Chromosome"/>
</dbReference>
<feature type="domain" description="DUF1549" evidence="2">
    <location>
        <begin position="168"/>
        <end position="372"/>
    </location>
</feature>
<dbReference type="EMBL" id="CP042914">
    <property type="protein sequence ID" value="QEG43716.1"/>
    <property type="molecule type" value="Genomic_DNA"/>
</dbReference>
<feature type="domain" description="DUF1553" evidence="3">
    <location>
        <begin position="665"/>
        <end position="905"/>
    </location>
</feature>
<evidence type="ECO:0000259" key="4">
    <source>
        <dbReference type="Pfam" id="PF07635"/>
    </source>
</evidence>
<dbReference type="InterPro" id="IPR011444">
    <property type="entry name" value="DUF1549"/>
</dbReference>
<name>A0A5B9R2Q6_9BACT</name>
<dbReference type="InterPro" id="IPR022655">
    <property type="entry name" value="DUF1553"/>
</dbReference>
<dbReference type="PANTHER" id="PTHR35889">
    <property type="entry name" value="CYCLOINULO-OLIGOSACCHARIDE FRUCTANOTRANSFERASE-RELATED"/>
    <property type="match status" value="1"/>
</dbReference>
<feature type="domain" description="Cytochrome C Planctomycete-type" evidence="4">
    <location>
        <begin position="44"/>
        <end position="102"/>
    </location>
</feature>
<dbReference type="AlphaFoldDB" id="A0A5B9R2Q6"/>
<dbReference type="KEGG" id="rul:UC8_57700"/>
<dbReference type="Pfam" id="PF07583">
    <property type="entry name" value="PSCyt2"/>
    <property type="match status" value="1"/>
</dbReference>
<dbReference type="PANTHER" id="PTHR35889:SF3">
    <property type="entry name" value="F-BOX DOMAIN-CONTAINING PROTEIN"/>
    <property type="match status" value="1"/>
</dbReference>
<keyword evidence="1" id="KW-0732">Signal</keyword>
<evidence type="ECO:0000259" key="3">
    <source>
        <dbReference type="Pfam" id="PF07587"/>
    </source>
</evidence>
<dbReference type="Pfam" id="PF07587">
    <property type="entry name" value="PSD1"/>
    <property type="match status" value="1"/>
</dbReference>
<gene>
    <name evidence="5" type="ORF">UC8_57700</name>
</gene>
<dbReference type="Pfam" id="PF07635">
    <property type="entry name" value="PSCyt1"/>
    <property type="match status" value="1"/>
</dbReference>
<keyword evidence="6" id="KW-1185">Reference proteome</keyword>